<dbReference type="InterPro" id="IPR001128">
    <property type="entry name" value="Cyt_P450"/>
</dbReference>
<dbReference type="PANTHER" id="PTHR46206">
    <property type="entry name" value="CYTOCHROME P450"/>
    <property type="match status" value="1"/>
</dbReference>
<evidence type="ECO:0000256" key="1">
    <source>
        <dbReference type="ARBA" id="ARBA00001971"/>
    </source>
</evidence>
<dbReference type="GO" id="GO:0004497">
    <property type="term" value="F:monooxygenase activity"/>
    <property type="evidence" value="ECO:0007669"/>
    <property type="project" value="UniProtKB-KW"/>
</dbReference>
<dbReference type="PRINTS" id="PR00465">
    <property type="entry name" value="EP450IV"/>
</dbReference>
<dbReference type="InterPro" id="IPR002403">
    <property type="entry name" value="Cyt_P450_E_grp-IV"/>
</dbReference>
<sequence>MEISQSMVWAEVTRTSAFILLDILISALRAEIDTISIFVVVLLTAVYLRGRINAYLYLFIGPKKIEAAYAKAKGYPFTITAPDHKVTFVSSPQHANEIDTASPDVLSLFAASKQMFQPQYTMHGFEWVNRRGQDGIGFVRTLRVLLTSYVPKMIPGLRSVIETQIMNHSKFRSDGVRELNAFEAIKRTIVTAAGFSFFGQDILPNQLFMNAAYENIEHVMRASEAIRIMPKFLAPFLGKLFCSSSKVQEIWYNTLQENIQHRLEAQSSKNNGSSSAEGPQDIVQWVIETAPKEQNWSSGRLTHEVIALWFGSIHGLSISTTFALFALCNHPEYIKPLREELQSEEWTKFIETSNGLPLLDSFIKESMRMQPMDYMTSRRVALKPFHLSGDVHIKAGDWICMPLKNLLSDPRHYPSPDRFEGFRFARTDIQPEGPSKLTDVSYKWGVWGNRRQACPARFFASVIIKLTMAHILMNFEVELKGKNTKVVNSSWRSYNFPRKDLVMSLKPRID</sequence>
<comment type="pathway">
    <text evidence="3">Mycotoxin biosynthesis.</text>
</comment>
<evidence type="ECO:0000256" key="10">
    <source>
        <dbReference type="ARBA" id="ARBA00023004"/>
    </source>
</evidence>
<protein>
    <submittedName>
        <fullName evidence="14">Cytochrome P450</fullName>
    </submittedName>
</protein>
<dbReference type="Gene3D" id="1.10.630.10">
    <property type="entry name" value="Cytochrome P450"/>
    <property type="match status" value="1"/>
</dbReference>
<evidence type="ECO:0000256" key="3">
    <source>
        <dbReference type="ARBA" id="ARBA00004685"/>
    </source>
</evidence>
<dbReference type="InterPro" id="IPR036396">
    <property type="entry name" value="Cyt_P450_sf"/>
</dbReference>
<evidence type="ECO:0000256" key="4">
    <source>
        <dbReference type="ARBA" id="ARBA00010617"/>
    </source>
</evidence>
<evidence type="ECO:0000313" key="14">
    <source>
        <dbReference type="EMBL" id="PSN70035.1"/>
    </source>
</evidence>
<dbReference type="GO" id="GO:0016020">
    <property type="term" value="C:membrane"/>
    <property type="evidence" value="ECO:0007669"/>
    <property type="project" value="UniProtKB-SubCell"/>
</dbReference>
<keyword evidence="12" id="KW-0472">Membrane</keyword>
<evidence type="ECO:0000256" key="8">
    <source>
        <dbReference type="ARBA" id="ARBA00022989"/>
    </source>
</evidence>
<comment type="similarity">
    <text evidence="4">Belongs to the cytochrome P450 family.</text>
</comment>
<evidence type="ECO:0000313" key="15">
    <source>
        <dbReference type="Proteomes" id="UP000240883"/>
    </source>
</evidence>
<keyword evidence="5 13" id="KW-0349">Heme</keyword>
<proteinExistence type="inferred from homology"/>
<keyword evidence="7 13" id="KW-0479">Metal-binding</keyword>
<reference evidence="14 15" key="1">
    <citation type="journal article" date="2018" name="Front. Microbiol.">
        <title>Genome-Wide Analysis of Corynespora cassiicola Leaf Fall Disease Putative Effectors.</title>
        <authorList>
            <person name="Lopez D."/>
            <person name="Ribeiro S."/>
            <person name="Label P."/>
            <person name="Fumanal B."/>
            <person name="Venisse J.S."/>
            <person name="Kohler A."/>
            <person name="de Oliveira R.R."/>
            <person name="Labutti K."/>
            <person name="Lipzen A."/>
            <person name="Lail K."/>
            <person name="Bauer D."/>
            <person name="Ohm R.A."/>
            <person name="Barry K.W."/>
            <person name="Spatafora J."/>
            <person name="Grigoriev I.V."/>
            <person name="Martin F.M."/>
            <person name="Pujade-Renaud V."/>
        </authorList>
    </citation>
    <scope>NUCLEOTIDE SEQUENCE [LARGE SCALE GENOMIC DNA]</scope>
    <source>
        <strain evidence="14 15">Philippines</strain>
    </source>
</reference>
<keyword evidence="10 13" id="KW-0408">Iron</keyword>
<evidence type="ECO:0000256" key="9">
    <source>
        <dbReference type="ARBA" id="ARBA00023002"/>
    </source>
</evidence>
<evidence type="ECO:0000256" key="2">
    <source>
        <dbReference type="ARBA" id="ARBA00004370"/>
    </source>
</evidence>
<keyword evidence="8" id="KW-1133">Transmembrane helix</keyword>
<dbReference type="SUPFAM" id="SSF48264">
    <property type="entry name" value="Cytochrome P450"/>
    <property type="match status" value="1"/>
</dbReference>
<dbReference type="GO" id="GO:0020037">
    <property type="term" value="F:heme binding"/>
    <property type="evidence" value="ECO:0007669"/>
    <property type="project" value="InterPro"/>
</dbReference>
<comment type="subcellular location">
    <subcellularLocation>
        <location evidence="2">Membrane</location>
    </subcellularLocation>
</comment>
<evidence type="ECO:0000256" key="7">
    <source>
        <dbReference type="ARBA" id="ARBA00022723"/>
    </source>
</evidence>
<evidence type="ECO:0000256" key="12">
    <source>
        <dbReference type="ARBA" id="ARBA00023136"/>
    </source>
</evidence>
<dbReference type="OrthoDB" id="1844152at2759"/>
<evidence type="ECO:0000256" key="11">
    <source>
        <dbReference type="ARBA" id="ARBA00023033"/>
    </source>
</evidence>
<comment type="cofactor">
    <cofactor evidence="1 13">
        <name>heme</name>
        <dbReference type="ChEBI" id="CHEBI:30413"/>
    </cofactor>
</comment>
<evidence type="ECO:0000256" key="5">
    <source>
        <dbReference type="ARBA" id="ARBA00022617"/>
    </source>
</evidence>
<dbReference type="Proteomes" id="UP000240883">
    <property type="component" value="Unassembled WGS sequence"/>
</dbReference>
<evidence type="ECO:0000256" key="6">
    <source>
        <dbReference type="ARBA" id="ARBA00022692"/>
    </source>
</evidence>
<dbReference type="PANTHER" id="PTHR46206:SF5">
    <property type="entry name" value="P450, PUTATIVE (EUROFUNG)-RELATED"/>
    <property type="match status" value="1"/>
</dbReference>
<dbReference type="STRING" id="1448308.A0A2T2NX89"/>
<gene>
    <name evidence="14" type="ORF">BS50DRAFT_547866</name>
</gene>
<dbReference type="EMBL" id="KZ678132">
    <property type="protein sequence ID" value="PSN70035.1"/>
    <property type="molecule type" value="Genomic_DNA"/>
</dbReference>
<accession>A0A2T2NX89</accession>
<dbReference type="CDD" id="cd11041">
    <property type="entry name" value="CYP503A1-like"/>
    <property type="match status" value="1"/>
</dbReference>
<keyword evidence="9" id="KW-0560">Oxidoreductase</keyword>
<name>A0A2T2NX89_CORCC</name>
<evidence type="ECO:0000256" key="13">
    <source>
        <dbReference type="PIRSR" id="PIRSR602403-1"/>
    </source>
</evidence>
<organism evidence="14 15">
    <name type="scientific">Corynespora cassiicola Philippines</name>
    <dbReference type="NCBI Taxonomy" id="1448308"/>
    <lineage>
        <taxon>Eukaryota</taxon>
        <taxon>Fungi</taxon>
        <taxon>Dikarya</taxon>
        <taxon>Ascomycota</taxon>
        <taxon>Pezizomycotina</taxon>
        <taxon>Dothideomycetes</taxon>
        <taxon>Pleosporomycetidae</taxon>
        <taxon>Pleosporales</taxon>
        <taxon>Corynesporascaceae</taxon>
        <taxon>Corynespora</taxon>
    </lineage>
</organism>
<keyword evidence="11" id="KW-0503">Monooxygenase</keyword>
<dbReference type="AlphaFoldDB" id="A0A2T2NX89"/>
<keyword evidence="15" id="KW-1185">Reference proteome</keyword>
<keyword evidence="6" id="KW-0812">Transmembrane</keyword>
<feature type="binding site" description="axial binding residue" evidence="13">
    <location>
        <position position="454"/>
    </location>
    <ligand>
        <name>heme</name>
        <dbReference type="ChEBI" id="CHEBI:30413"/>
    </ligand>
    <ligandPart>
        <name>Fe</name>
        <dbReference type="ChEBI" id="CHEBI:18248"/>
    </ligandPart>
</feature>
<dbReference type="GO" id="GO:0016705">
    <property type="term" value="F:oxidoreductase activity, acting on paired donors, with incorporation or reduction of molecular oxygen"/>
    <property type="evidence" value="ECO:0007669"/>
    <property type="project" value="InterPro"/>
</dbReference>
<dbReference type="Pfam" id="PF00067">
    <property type="entry name" value="p450"/>
    <property type="match status" value="1"/>
</dbReference>
<dbReference type="GO" id="GO:0005506">
    <property type="term" value="F:iron ion binding"/>
    <property type="evidence" value="ECO:0007669"/>
    <property type="project" value="InterPro"/>
</dbReference>